<dbReference type="Pfam" id="PF06296">
    <property type="entry name" value="RelE"/>
    <property type="match status" value="1"/>
</dbReference>
<reference evidence="2" key="1">
    <citation type="journal article" date="2019" name="Int. J. Syst. Evol. Microbiol.">
        <title>The Global Catalogue of Microorganisms (GCM) 10K type strain sequencing project: providing services to taxonomists for standard genome sequencing and annotation.</title>
        <authorList>
            <consortium name="The Broad Institute Genomics Platform"/>
            <consortium name="The Broad Institute Genome Sequencing Center for Infectious Disease"/>
            <person name="Wu L."/>
            <person name="Ma J."/>
        </authorList>
    </citation>
    <scope>NUCLEOTIDE SEQUENCE [LARGE SCALE GENOMIC DNA]</scope>
    <source>
        <strain evidence="2">NBRC 101365</strain>
    </source>
</reference>
<dbReference type="InterPro" id="IPR009387">
    <property type="entry name" value="HigB-2"/>
</dbReference>
<dbReference type="Proteomes" id="UP001156882">
    <property type="component" value="Unassembled WGS sequence"/>
</dbReference>
<gene>
    <name evidence="1" type="ORF">GCM10007874_63580</name>
</gene>
<keyword evidence="2" id="KW-1185">Reference proteome</keyword>
<evidence type="ECO:0000313" key="1">
    <source>
        <dbReference type="EMBL" id="GLS23338.1"/>
    </source>
</evidence>
<proteinExistence type="predicted"/>
<dbReference type="EMBL" id="BSPC01000069">
    <property type="protein sequence ID" value="GLS23338.1"/>
    <property type="molecule type" value="Genomic_DNA"/>
</dbReference>
<evidence type="ECO:0000313" key="2">
    <source>
        <dbReference type="Proteomes" id="UP001156882"/>
    </source>
</evidence>
<organism evidence="1 2">
    <name type="scientific">Labrys miyagiensis</name>
    <dbReference type="NCBI Taxonomy" id="346912"/>
    <lineage>
        <taxon>Bacteria</taxon>
        <taxon>Pseudomonadati</taxon>
        <taxon>Pseudomonadota</taxon>
        <taxon>Alphaproteobacteria</taxon>
        <taxon>Hyphomicrobiales</taxon>
        <taxon>Xanthobacteraceae</taxon>
        <taxon>Labrys</taxon>
    </lineage>
</organism>
<accession>A0ABQ6CSQ7</accession>
<protein>
    <submittedName>
        <fullName evidence="1">Uncharacterized protein</fullName>
    </submittedName>
</protein>
<sequence>MFIYGFAKNERDNIEDDELETMREIAVTWLAAAPADLLRAVANGVLLEVQDGN</sequence>
<comment type="caution">
    <text evidence="1">The sequence shown here is derived from an EMBL/GenBank/DDBJ whole genome shotgun (WGS) entry which is preliminary data.</text>
</comment>
<name>A0ABQ6CSQ7_9HYPH</name>